<proteinExistence type="predicted"/>
<evidence type="ECO:0000313" key="2">
    <source>
        <dbReference type="EMBL" id="GFF87587.1"/>
    </source>
</evidence>
<sequence length="238" mass="25681">MVLIKKLVLLFATFASVIALPTPAQILPSEKDVGVDGLELHEVRDVSALEQRALGPMTLQWSPQGRFLFMAGLQLPQGIYDAFFSSSVGINGLGRVMLQDFKEYVTNQFTANWADLAAAEFYMRHALEGGIMNPTPVGNNGYDIGFGIFAKDGKSPTQEVVNAMIAIIKRWAEANSGSLTVIQAANGFIDPAQIGATSTTKRGRVATCPSGINLAKYATRGLSDFNPNKSLRWSGHCP</sequence>
<reference evidence="2 3" key="1">
    <citation type="submission" date="2020-01" db="EMBL/GenBank/DDBJ databases">
        <title>Draft genome sequence of Aspergillus udagawae IFM 53868.</title>
        <authorList>
            <person name="Takahashi H."/>
            <person name="Yaguchi T."/>
        </authorList>
    </citation>
    <scope>NUCLEOTIDE SEQUENCE [LARGE SCALE GENOMIC DNA]</scope>
    <source>
        <strain evidence="2 3">IFM 53868</strain>
    </source>
</reference>
<accession>A0ABQ1AT23</accession>
<gene>
    <name evidence="2" type="ORF">IFM53868_05197</name>
</gene>
<feature type="signal peptide" evidence="1">
    <location>
        <begin position="1"/>
        <end position="19"/>
    </location>
</feature>
<protein>
    <submittedName>
        <fullName evidence="2">Uncharacterized protein</fullName>
    </submittedName>
</protein>
<keyword evidence="3" id="KW-1185">Reference proteome</keyword>
<name>A0ABQ1AT23_9EURO</name>
<keyword evidence="1" id="KW-0732">Signal</keyword>
<dbReference type="Proteomes" id="UP000465266">
    <property type="component" value="Unassembled WGS sequence"/>
</dbReference>
<dbReference type="EMBL" id="BLKG01000050">
    <property type="protein sequence ID" value="GFF87587.1"/>
    <property type="molecule type" value="Genomic_DNA"/>
</dbReference>
<feature type="chain" id="PRO_5046612397" evidence="1">
    <location>
        <begin position="20"/>
        <end position="238"/>
    </location>
</feature>
<evidence type="ECO:0000313" key="3">
    <source>
        <dbReference type="Proteomes" id="UP000465266"/>
    </source>
</evidence>
<comment type="caution">
    <text evidence="2">The sequence shown here is derived from an EMBL/GenBank/DDBJ whole genome shotgun (WGS) entry which is preliminary data.</text>
</comment>
<evidence type="ECO:0000256" key="1">
    <source>
        <dbReference type="SAM" id="SignalP"/>
    </source>
</evidence>
<organism evidence="2 3">
    <name type="scientific">Aspergillus udagawae</name>
    <dbReference type="NCBI Taxonomy" id="91492"/>
    <lineage>
        <taxon>Eukaryota</taxon>
        <taxon>Fungi</taxon>
        <taxon>Dikarya</taxon>
        <taxon>Ascomycota</taxon>
        <taxon>Pezizomycotina</taxon>
        <taxon>Eurotiomycetes</taxon>
        <taxon>Eurotiomycetidae</taxon>
        <taxon>Eurotiales</taxon>
        <taxon>Aspergillaceae</taxon>
        <taxon>Aspergillus</taxon>
        <taxon>Aspergillus subgen. Fumigati</taxon>
    </lineage>
</organism>